<dbReference type="Proteomes" id="UP000219327">
    <property type="component" value="Unassembled WGS sequence"/>
</dbReference>
<name>A0A2A5WU82_9GAMM</name>
<evidence type="ECO:0000256" key="2">
    <source>
        <dbReference type="SAM" id="MobiDB-lite"/>
    </source>
</evidence>
<dbReference type="PANTHER" id="PTHR20883:SF48">
    <property type="entry name" value="ECTOINE DIOXYGENASE"/>
    <property type="match status" value="1"/>
</dbReference>
<evidence type="ECO:0008006" key="5">
    <source>
        <dbReference type="Google" id="ProtNLM"/>
    </source>
</evidence>
<feature type="region of interest" description="Disordered" evidence="2">
    <location>
        <begin position="62"/>
        <end position="84"/>
    </location>
</feature>
<dbReference type="PANTHER" id="PTHR20883">
    <property type="entry name" value="PHYTANOYL-COA DIOXYGENASE DOMAIN CONTAINING 1"/>
    <property type="match status" value="1"/>
</dbReference>
<dbReference type="InterPro" id="IPR008775">
    <property type="entry name" value="Phytyl_CoA_dOase-like"/>
</dbReference>
<gene>
    <name evidence="3" type="ORF">CNE99_04895</name>
</gene>
<dbReference type="Gene3D" id="2.60.120.620">
    <property type="entry name" value="q2cbj1_9rhob like domain"/>
    <property type="match status" value="1"/>
</dbReference>
<accession>A0A2A5WU82</accession>
<organism evidence="3 4">
    <name type="scientific">OM182 bacterium MED-G24</name>
    <dbReference type="NCBI Taxonomy" id="1986255"/>
    <lineage>
        <taxon>Bacteria</taxon>
        <taxon>Pseudomonadati</taxon>
        <taxon>Pseudomonadota</taxon>
        <taxon>Gammaproteobacteria</taxon>
        <taxon>OMG group</taxon>
        <taxon>OM182 clade</taxon>
    </lineage>
</organism>
<dbReference type="Pfam" id="PF05721">
    <property type="entry name" value="PhyH"/>
    <property type="match status" value="1"/>
</dbReference>
<evidence type="ECO:0000313" key="4">
    <source>
        <dbReference type="Proteomes" id="UP000219327"/>
    </source>
</evidence>
<comment type="cofactor">
    <cofactor evidence="1">
        <name>Fe(2+)</name>
        <dbReference type="ChEBI" id="CHEBI:29033"/>
    </cofactor>
</comment>
<proteinExistence type="predicted"/>
<dbReference type="EMBL" id="NTKD01000019">
    <property type="protein sequence ID" value="PDH39787.1"/>
    <property type="molecule type" value="Genomic_DNA"/>
</dbReference>
<dbReference type="AlphaFoldDB" id="A0A2A5WU82"/>
<sequence>MTIDSVLAKFSDGAPVVQINQKITRKVGFVDDGRDYPLYTRYHRNTVQRDLVDQGYYVEVEGNTPKRDGYDTTEGNYAPGDLPVPESDIERLRDDLTTFGYCLVADALSEEQLSMYRARVDEQAAGERRAGVASFASADESGVATNQFLSALVNKGQCLADAVEISSRSIQKAELLDQLMEEVLGRSFICNSASAALAGPGGTPQMLHCGQSMIPKPWPPWPYECFLGFLLDDFTANNGGTLVIPGSHTILSAAGTDPIPELPPTTNVTAPAGTALIMDGRLVHGTGANRSDALRRLIILTFHKPFIRQQEQWMLTLDRDVYASASPKLKERLGFQAWHGGLGGFEGNGEGSVAPLRDDYQSIGVMTPDDHVATSTFAARSKGQYSRRMMGKMKAADKLLTRDDEIPEA</sequence>
<evidence type="ECO:0000313" key="3">
    <source>
        <dbReference type="EMBL" id="PDH39787.1"/>
    </source>
</evidence>
<dbReference type="GO" id="GO:0016706">
    <property type="term" value="F:2-oxoglutarate-dependent dioxygenase activity"/>
    <property type="evidence" value="ECO:0007669"/>
    <property type="project" value="UniProtKB-ARBA"/>
</dbReference>
<evidence type="ECO:0000256" key="1">
    <source>
        <dbReference type="ARBA" id="ARBA00001954"/>
    </source>
</evidence>
<comment type="caution">
    <text evidence="3">The sequence shown here is derived from an EMBL/GenBank/DDBJ whole genome shotgun (WGS) entry which is preliminary data.</text>
</comment>
<dbReference type="GO" id="GO:0005506">
    <property type="term" value="F:iron ion binding"/>
    <property type="evidence" value="ECO:0007669"/>
    <property type="project" value="UniProtKB-ARBA"/>
</dbReference>
<dbReference type="SUPFAM" id="SSF51197">
    <property type="entry name" value="Clavaminate synthase-like"/>
    <property type="match status" value="1"/>
</dbReference>
<protein>
    <recommendedName>
        <fullName evidence="5">Phytanoyl-CoA dioxygenase</fullName>
    </recommendedName>
</protein>
<reference evidence="3 4" key="1">
    <citation type="submission" date="2017-08" db="EMBL/GenBank/DDBJ databases">
        <title>Fine stratification of microbial communities through a metagenomic profile of the photic zone.</title>
        <authorList>
            <person name="Haro-Moreno J.M."/>
            <person name="Lopez-Perez M."/>
            <person name="De La Torre J."/>
            <person name="Picazo A."/>
            <person name="Camacho A."/>
            <person name="Rodriguez-Valera F."/>
        </authorList>
    </citation>
    <scope>NUCLEOTIDE SEQUENCE [LARGE SCALE GENOMIC DNA]</scope>
    <source>
        <strain evidence="3">MED-G24</strain>
    </source>
</reference>